<evidence type="ECO:0000313" key="3">
    <source>
        <dbReference type="EMBL" id="EKX36672.1"/>
    </source>
</evidence>
<dbReference type="Gene3D" id="2.30.42.10">
    <property type="match status" value="2"/>
</dbReference>
<evidence type="ECO:0000313" key="4">
    <source>
        <dbReference type="EnsemblProtists" id="EKX36672"/>
    </source>
</evidence>
<dbReference type="InterPro" id="IPR041489">
    <property type="entry name" value="PDZ_6"/>
</dbReference>
<feature type="domain" description="PDZ" evidence="2">
    <location>
        <begin position="16"/>
        <end position="84"/>
    </location>
</feature>
<keyword evidence="5" id="KW-1185">Reference proteome</keyword>
<dbReference type="Proteomes" id="UP000011087">
    <property type="component" value="Unassembled WGS sequence"/>
</dbReference>
<dbReference type="EMBL" id="JH993069">
    <property type="protein sequence ID" value="EKX36672.1"/>
    <property type="molecule type" value="Genomic_DNA"/>
</dbReference>
<dbReference type="PaxDb" id="55529-EKX36672"/>
<proteinExistence type="predicted"/>
<keyword evidence="1" id="KW-0175">Coiled coil</keyword>
<accession>L1IKL1</accession>
<organism evidence="3">
    <name type="scientific">Guillardia theta (strain CCMP2712)</name>
    <name type="common">Cryptophyte</name>
    <dbReference type="NCBI Taxonomy" id="905079"/>
    <lineage>
        <taxon>Eukaryota</taxon>
        <taxon>Cryptophyceae</taxon>
        <taxon>Pyrenomonadales</taxon>
        <taxon>Geminigeraceae</taxon>
        <taxon>Guillardia</taxon>
    </lineage>
</organism>
<dbReference type="InterPro" id="IPR001478">
    <property type="entry name" value="PDZ"/>
</dbReference>
<reference evidence="5" key="2">
    <citation type="submission" date="2012-11" db="EMBL/GenBank/DDBJ databases">
        <authorList>
            <person name="Kuo A."/>
            <person name="Curtis B.A."/>
            <person name="Tanifuji G."/>
            <person name="Burki F."/>
            <person name="Gruber A."/>
            <person name="Irimia M."/>
            <person name="Maruyama S."/>
            <person name="Arias M.C."/>
            <person name="Ball S.G."/>
            <person name="Gile G.H."/>
            <person name="Hirakawa Y."/>
            <person name="Hopkins J.F."/>
            <person name="Rensing S.A."/>
            <person name="Schmutz J."/>
            <person name="Symeonidi A."/>
            <person name="Elias M."/>
            <person name="Eveleigh R.J."/>
            <person name="Herman E.K."/>
            <person name="Klute M.J."/>
            <person name="Nakayama T."/>
            <person name="Obornik M."/>
            <person name="Reyes-Prieto A."/>
            <person name="Armbrust E.V."/>
            <person name="Aves S.J."/>
            <person name="Beiko R.G."/>
            <person name="Coutinho P."/>
            <person name="Dacks J.B."/>
            <person name="Durnford D.G."/>
            <person name="Fast N.M."/>
            <person name="Green B.R."/>
            <person name="Grisdale C."/>
            <person name="Hempe F."/>
            <person name="Henrissat B."/>
            <person name="Hoppner M.P."/>
            <person name="Ishida K.-I."/>
            <person name="Kim E."/>
            <person name="Koreny L."/>
            <person name="Kroth P.G."/>
            <person name="Liu Y."/>
            <person name="Malik S.-B."/>
            <person name="Maier U.G."/>
            <person name="McRose D."/>
            <person name="Mock T."/>
            <person name="Neilson J.A."/>
            <person name="Onodera N.T."/>
            <person name="Poole A.M."/>
            <person name="Pritham E.J."/>
            <person name="Richards T.A."/>
            <person name="Rocap G."/>
            <person name="Roy S.W."/>
            <person name="Sarai C."/>
            <person name="Schaack S."/>
            <person name="Shirato S."/>
            <person name="Slamovits C.H."/>
            <person name="Spencer D.F."/>
            <person name="Suzuki S."/>
            <person name="Worden A.Z."/>
            <person name="Zauner S."/>
            <person name="Barry K."/>
            <person name="Bell C."/>
            <person name="Bharti A.K."/>
            <person name="Crow J.A."/>
            <person name="Grimwood J."/>
            <person name="Kramer R."/>
            <person name="Lindquist E."/>
            <person name="Lucas S."/>
            <person name="Salamov A."/>
            <person name="McFadden G.I."/>
            <person name="Lane C.E."/>
            <person name="Keeling P.J."/>
            <person name="Gray M.W."/>
            <person name="Grigoriev I.V."/>
            <person name="Archibald J.M."/>
        </authorList>
    </citation>
    <scope>NUCLEOTIDE SEQUENCE</scope>
    <source>
        <strain evidence="5">CCMP2712</strain>
    </source>
</reference>
<reference evidence="4" key="3">
    <citation type="submission" date="2016-03" db="UniProtKB">
        <authorList>
            <consortium name="EnsemblProtists"/>
        </authorList>
    </citation>
    <scope>IDENTIFICATION</scope>
</reference>
<reference evidence="3 5" key="1">
    <citation type="journal article" date="2012" name="Nature">
        <title>Algal genomes reveal evolutionary mosaicism and the fate of nucleomorphs.</title>
        <authorList>
            <consortium name="DOE Joint Genome Institute"/>
            <person name="Curtis B.A."/>
            <person name="Tanifuji G."/>
            <person name="Burki F."/>
            <person name="Gruber A."/>
            <person name="Irimia M."/>
            <person name="Maruyama S."/>
            <person name="Arias M.C."/>
            <person name="Ball S.G."/>
            <person name="Gile G.H."/>
            <person name="Hirakawa Y."/>
            <person name="Hopkins J.F."/>
            <person name="Kuo A."/>
            <person name="Rensing S.A."/>
            <person name="Schmutz J."/>
            <person name="Symeonidi A."/>
            <person name="Elias M."/>
            <person name="Eveleigh R.J."/>
            <person name="Herman E.K."/>
            <person name="Klute M.J."/>
            <person name="Nakayama T."/>
            <person name="Obornik M."/>
            <person name="Reyes-Prieto A."/>
            <person name="Armbrust E.V."/>
            <person name="Aves S.J."/>
            <person name="Beiko R.G."/>
            <person name="Coutinho P."/>
            <person name="Dacks J.B."/>
            <person name="Durnford D.G."/>
            <person name="Fast N.M."/>
            <person name="Green B.R."/>
            <person name="Grisdale C.J."/>
            <person name="Hempel F."/>
            <person name="Henrissat B."/>
            <person name="Hoppner M.P."/>
            <person name="Ishida K."/>
            <person name="Kim E."/>
            <person name="Koreny L."/>
            <person name="Kroth P.G."/>
            <person name="Liu Y."/>
            <person name="Malik S.B."/>
            <person name="Maier U.G."/>
            <person name="McRose D."/>
            <person name="Mock T."/>
            <person name="Neilson J.A."/>
            <person name="Onodera N.T."/>
            <person name="Poole A.M."/>
            <person name="Pritham E.J."/>
            <person name="Richards T.A."/>
            <person name="Rocap G."/>
            <person name="Roy S.W."/>
            <person name="Sarai C."/>
            <person name="Schaack S."/>
            <person name="Shirato S."/>
            <person name="Slamovits C.H."/>
            <person name="Spencer D.F."/>
            <person name="Suzuki S."/>
            <person name="Worden A.Z."/>
            <person name="Zauner S."/>
            <person name="Barry K."/>
            <person name="Bell C."/>
            <person name="Bharti A.K."/>
            <person name="Crow J.A."/>
            <person name="Grimwood J."/>
            <person name="Kramer R."/>
            <person name="Lindquist E."/>
            <person name="Lucas S."/>
            <person name="Salamov A."/>
            <person name="McFadden G.I."/>
            <person name="Lane C.E."/>
            <person name="Keeling P.J."/>
            <person name="Gray M.W."/>
            <person name="Grigoriev I.V."/>
            <person name="Archibald J.M."/>
        </authorList>
    </citation>
    <scope>NUCLEOTIDE SEQUENCE</scope>
    <source>
        <strain evidence="3 5">CCMP2712</strain>
    </source>
</reference>
<dbReference type="SUPFAM" id="SSF50156">
    <property type="entry name" value="PDZ domain-like"/>
    <property type="match status" value="2"/>
</dbReference>
<dbReference type="PANTHER" id="PTHR32060:SF22">
    <property type="entry name" value="CARBOXYL-TERMINAL-PROCESSING PEPTIDASE 3, CHLOROPLASTIC"/>
    <property type="match status" value="1"/>
</dbReference>
<dbReference type="PANTHER" id="PTHR32060">
    <property type="entry name" value="TAIL-SPECIFIC PROTEASE"/>
    <property type="match status" value="1"/>
</dbReference>
<dbReference type="SMART" id="SM00228">
    <property type="entry name" value="PDZ"/>
    <property type="match status" value="2"/>
</dbReference>
<dbReference type="KEGG" id="gtt:GUITHDRAFT_145536"/>
<name>L1IKL1_GUITC</name>
<evidence type="ECO:0000256" key="1">
    <source>
        <dbReference type="SAM" id="Coils"/>
    </source>
</evidence>
<dbReference type="AlphaFoldDB" id="L1IKL1"/>
<evidence type="ECO:0000313" key="5">
    <source>
        <dbReference type="Proteomes" id="UP000011087"/>
    </source>
</evidence>
<dbReference type="Pfam" id="PF13180">
    <property type="entry name" value="PDZ_2"/>
    <property type="match status" value="1"/>
</dbReference>
<dbReference type="InterPro" id="IPR036034">
    <property type="entry name" value="PDZ_sf"/>
</dbReference>
<dbReference type="RefSeq" id="XP_005823652.1">
    <property type="nucleotide sequence ID" value="XM_005823595.1"/>
</dbReference>
<feature type="coiled-coil region" evidence="1">
    <location>
        <begin position="111"/>
        <end position="159"/>
    </location>
</feature>
<protein>
    <recommendedName>
        <fullName evidence="2">PDZ domain-containing protein</fullName>
    </recommendedName>
</protein>
<dbReference type="PROSITE" id="PS50106">
    <property type="entry name" value="PDZ"/>
    <property type="match status" value="2"/>
</dbReference>
<feature type="domain" description="PDZ" evidence="2">
    <location>
        <begin position="271"/>
        <end position="356"/>
    </location>
</feature>
<dbReference type="GO" id="GO:0004175">
    <property type="term" value="F:endopeptidase activity"/>
    <property type="evidence" value="ECO:0007669"/>
    <property type="project" value="TreeGrafter"/>
</dbReference>
<dbReference type="Pfam" id="PF17820">
    <property type="entry name" value="PDZ_6"/>
    <property type="match status" value="1"/>
</dbReference>
<sequence length="512" mass="56873">MIVQCSLSSDGTRKLVLVKELQPGCPAMQSKLIQVGDRIVAANNVNVQSTGHTISLLRGPARSQVRVDFERQGKTFALWLQRSSLAADGEAEKNEPPGMEQVGQDELLVQNDCLRDLLSSAEERLQTEQRKNADNTQAINQLKQRIEELEKDRASSVKQNTIASQEVPFPEWIHQRQSVNGSIPTTPPVPQPNPSISAKIVFLNEYDQTRRPQVLAEQSKRDSSNVVNEDEFNSMLAVSHENRAKGCERLLQNVFRCHLISNMLQEVNESRDALERATCGNAQSFSKRTTVGLVLDGLEIVHVMVGSAAFNSNTIEQGDVIMSVNDQVATTWNVNGMLDGSDRAGETVKLRLRRARTNEVLEVVVQRQLCADLPEEALLSHYLNLAREDAVSREDANGRDLALTAMGLWSKIARAQQEREEGCRAREEERTSKVQECSSTLTPILEKVHLDILYLQEELVRSYRYIDEMKISASRQSMAAGEPVESSLLASLARAPVVSSPDKSDDSFITGG</sequence>
<dbReference type="EnsemblProtists" id="EKX36672">
    <property type="protein sequence ID" value="EKX36672"/>
    <property type="gene ID" value="GUITHDRAFT_145536"/>
</dbReference>
<dbReference type="HOGENOM" id="CLU_532603_0_0_1"/>
<evidence type="ECO:0000259" key="2">
    <source>
        <dbReference type="PROSITE" id="PS50106"/>
    </source>
</evidence>
<dbReference type="GeneID" id="17293435"/>
<gene>
    <name evidence="3" type="ORF">GUITHDRAFT_145536</name>
</gene>